<dbReference type="Proteomes" id="UP000887565">
    <property type="component" value="Unplaced"/>
</dbReference>
<evidence type="ECO:0000313" key="2">
    <source>
        <dbReference type="WBParaSite" id="nRc.2.0.1.t30163-RA"/>
    </source>
</evidence>
<dbReference type="WBParaSite" id="nRc.2.0.1.t30163-RA">
    <property type="protein sequence ID" value="nRc.2.0.1.t30163-RA"/>
    <property type="gene ID" value="nRc.2.0.1.g30163"/>
</dbReference>
<sequence>MLGKKNRTTLANPTRNLSSMIEESHLRRTGLRKMATSSLLEVLFSHAEPKTRRDLSIGTKNFIYSKNTMSNPIGGYRGEKERKVREELKNQKRKKAAKDHAAAYAAPLQSFCQFLQQFLTIHADMENLK</sequence>
<keyword evidence="1" id="KW-1185">Reference proteome</keyword>
<protein>
    <submittedName>
        <fullName evidence="2">Uncharacterized protein</fullName>
    </submittedName>
</protein>
<evidence type="ECO:0000313" key="1">
    <source>
        <dbReference type="Proteomes" id="UP000887565"/>
    </source>
</evidence>
<organism evidence="1 2">
    <name type="scientific">Romanomermis culicivorax</name>
    <name type="common">Nematode worm</name>
    <dbReference type="NCBI Taxonomy" id="13658"/>
    <lineage>
        <taxon>Eukaryota</taxon>
        <taxon>Metazoa</taxon>
        <taxon>Ecdysozoa</taxon>
        <taxon>Nematoda</taxon>
        <taxon>Enoplea</taxon>
        <taxon>Dorylaimia</taxon>
        <taxon>Mermithida</taxon>
        <taxon>Mermithoidea</taxon>
        <taxon>Mermithidae</taxon>
        <taxon>Romanomermis</taxon>
    </lineage>
</organism>
<name>A0A915JVQ6_ROMCU</name>
<dbReference type="AlphaFoldDB" id="A0A915JVQ6"/>
<reference evidence="2" key="1">
    <citation type="submission" date="2022-11" db="UniProtKB">
        <authorList>
            <consortium name="WormBaseParasite"/>
        </authorList>
    </citation>
    <scope>IDENTIFICATION</scope>
</reference>
<proteinExistence type="predicted"/>
<accession>A0A915JVQ6</accession>